<name>A0A8D9AUI8_9HEMI</name>
<sequence>MVSPTQPKRSLNWQNCTLLVLKRTTSIMLTTHITTRRVASAQTVRVIRTTLMRLTNQINTRMVATAHPVTVILLLRIIRMVAPAQTATVILLLRFLSDHNLIRVIRLERVFESSNEPSILDKV</sequence>
<reference evidence="1" key="1">
    <citation type="submission" date="2021-05" db="EMBL/GenBank/DDBJ databases">
        <authorList>
            <person name="Alioto T."/>
            <person name="Alioto T."/>
            <person name="Gomez Garrido J."/>
        </authorList>
    </citation>
    <scope>NUCLEOTIDE SEQUENCE</scope>
</reference>
<evidence type="ECO:0000313" key="1">
    <source>
        <dbReference type="EMBL" id="CAG6773043.1"/>
    </source>
</evidence>
<dbReference type="EMBL" id="HBUF01590066">
    <property type="protein sequence ID" value="CAG6773043.1"/>
    <property type="molecule type" value="Transcribed_RNA"/>
</dbReference>
<dbReference type="AlphaFoldDB" id="A0A8D9AUI8"/>
<protein>
    <submittedName>
        <fullName evidence="1">Uncharacterized protein</fullName>
    </submittedName>
</protein>
<proteinExistence type="predicted"/>
<organism evidence="1">
    <name type="scientific">Cacopsylla melanoneura</name>
    <dbReference type="NCBI Taxonomy" id="428564"/>
    <lineage>
        <taxon>Eukaryota</taxon>
        <taxon>Metazoa</taxon>
        <taxon>Ecdysozoa</taxon>
        <taxon>Arthropoda</taxon>
        <taxon>Hexapoda</taxon>
        <taxon>Insecta</taxon>
        <taxon>Pterygota</taxon>
        <taxon>Neoptera</taxon>
        <taxon>Paraneoptera</taxon>
        <taxon>Hemiptera</taxon>
        <taxon>Sternorrhyncha</taxon>
        <taxon>Psylloidea</taxon>
        <taxon>Psyllidae</taxon>
        <taxon>Psyllinae</taxon>
        <taxon>Cacopsylla</taxon>
    </lineage>
</organism>
<accession>A0A8D9AUI8</accession>